<dbReference type="AlphaFoldDB" id="A0A1D8AYQ4"/>
<dbReference type="SMART" id="SM00257">
    <property type="entry name" value="LysM"/>
    <property type="match status" value="1"/>
</dbReference>
<accession>A0A1D8AYQ4</accession>
<evidence type="ECO:0000256" key="1">
    <source>
        <dbReference type="SAM" id="Coils"/>
    </source>
</evidence>
<feature type="coiled-coil region" evidence="1">
    <location>
        <begin position="36"/>
        <end position="77"/>
    </location>
</feature>
<keyword evidence="1" id="KW-0175">Coiled coil</keyword>
<reference evidence="4 5" key="1">
    <citation type="submission" date="2016-06" db="EMBL/GenBank/DDBJ databases">
        <title>Three novel species with peptidoglycan cell walls form the new genus Lacunisphaera gen. nov. in the family Opitutaceae of the verrucomicrobial subdivision 4.</title>
        <authorList>
            <person name="Rast P."/>
            <person name="Gloeckner I."/>
            <person name="Jogler M."/>
            <person name="Boedeker C."/>
            <person name="Jeske O."/>
            <person name="Wiegand S."/>
            <person name="Reinhardt R."/>
            <person name="Schumann P."/>
            <person name="Rohde M."/>
            <person name="Spring S."/>
            <person name="Gloeckner F.O."/>
            <person name="Jogler C."/>
        </authorList>
    </citation>
    <scope>NUCLEOTIDE SEQUENCE [LARGE SCALE GENOMIC DNA]</scope>
    <source>
        <strain evidence="4 5">IG16b</strain>
    </source>
</reference>
<dbReference type="Gene3D" id="3.10.350.10">
    <property type="entry name" value="LysM domain"/>
    <property type="match status" value="1"/>
</dbReference>
<keyword evidence="2" id="KW-0732">Signal</keyword>
<evidence type="ECO:0000313" key="4">
    <source>
        <dbReference type="EMBL" id="AOS45994.1"/>
    </source>
</evidence>
<dbReference type="CDD" id="cd00118">
    <property type="entry name" value="LysM"/>
    <property type="match status" value="1"/>
</dbReference>
<evidence type="ECO:0000313" key="5">
    <source>
        <dbReference type="Proteomes" id="UP000095228"/>
    </source>
</evidence>
<dbReference type="KEGG" id="obg:Verru16b_03085"/>
<feature type="chain" id="PRO_5009105467" evidence="2">
    <location>
        <begin position="22"/>
        <end position="189"/>
    </location>
</feature>
<dbReference type="SUPFAM" id="SSF54106">
    <property type="entry name" value="LysM domain"/>
    <property type="match status" value="1"/>
</dbReference>
<protein>
    <submittedName>
        <fullName evidence="4">Membrane-bound lytic murein transglycosylase D</fullName>
    </submittedName>
</protein>
<feature type="signal peptide" evidence="2">
    <location>
        <begin position="1"/>
        <end position="21"/>
    </location>
</feature>
<dbReference type="PROSITE" id="PS51782">
    <property type="entry name" value="LYSM"/>
    <property type="match status" value="1"/>
</dbReference>
<dbReference type="InterPro" id="IPR036779">
    <property type="entry name" value="LysM_dom_sf"/>
</dbReference>
<organism evidence="4 5">
    <name type="scientific">Lacunisphaera limnophila</name>
    <dbReference type="NCBI Taxonomy" id="1838286"/>
    <lineage>
        <taxon>Bacteria</taxon>
        <taxon>Pseudomonadati</taxon>
        <taxon>Verrucomicrobiota</taxon>
        <taxon>Opitutia</taxon>
        <taxon>Opitutales</taxon>
        <taxon>Opitutaceae</taxon>
        <taxon>Lacunisphaera</taxon>
    </lineage>
</organism>
<dbReference type="OrthoDB" id="194367at2"/>
<keyword evidence="5" id="KW-1185">Reference proteome</keyword>
<dbReference type="Pfam" id="PF01476">
    <property type="entry name" value="LysM"/>
    <property type="match status" value="1"/>
</dbReference>
<dbReference type="STRING" id="1838286.Verru16b_03085"/>
<dbReference type="EMBL" id="CP016094">
    <property type="protein sequence ID" value="AOS45994.1"/>
    <property type="molecule type" value="Genomic_DNA"/>
</dbReference>
<evidence type="ECO:0000256" key="2">
    <source>
        <dbReference type="SAM" id="SignalP"/>
    </source>
</evidence>
<dbReference type="Proteomes" id="UP000095228">
    <property type="component" value="Chromosome"/>
</dbReference>
<sequence>MRAFSLRCGALLAFLAVSASAQMDARAELAALRQDVMLLTQRVGELTMTVEQLNRENEALQDKANRSYATVDQLNKAVADMNRTLQAELGDQKREVLAQVAGQLEKLGRQTNAALEAVAKNQAARPVVQTTFSDNFPKEGINYTVQAGDTLAVIARKNNAKLSDIVNANKISDPTRIQVGQTLFIPQGK</sequence>
<name>A0A1D8AYQ4_9BACT</name>
<gene>
    <name evidence="4" type="ORF">Verru16b_03085</name>
</gene>
<proteinExistence type="predicted"/>
<dbReference type="RefSeq" id="WP_069963092.1">
    <property type="nucleotide sequence ID" value="NZ_CP016094.1"/>
</dbReference>
<feature type="domain" description="LysM" evidence="3">
    <location>
        <begin position="141"/>
        <end position="185"/>
    </location>
</feature>
<evidence type="ECO:0000259" key="3">
    <source>
        <dbReference type="PROSITE" id="PS51782"/>
    </source>
</evidence>
<dbReference type="InterPro" id="IPR018392">
    <property type="entry name" value="LysM"/>
</dbReference>